<comment type="caution">
    <text evidence="1">The sequence shown here is derived from an EMBL/GenBank/DDBJ whole genome shotgun (WGS) entry which is preliminary data.</text>
</comment>
<evidence type="ECO:0000313" key="2">
    <source>
        <dbReference type="Proteomes" id="UP000467124"/>
    </source>
</evidence>
<dbReference type="AlphaFoldDB" id="A0A7K2IUF5"/>
<gene>
    <name evidence="1" type="ORF">GTW20_14575</name>
</gene>
<dbReference type="RefSeq" id="WP_161111186.1">
    <property type="nucleotide sequence ID" value="NZ_JBHXVI010000010.1"/>
</dbReference>
<dbReference type="Proteomes" id="UP000467124">
    <property type="component" value="Unassembled WGS sequence"/>
</dbReference>
<proteinExistence type="predicted"/>
<protein>
    <submittedName>
        <fullName evidence="1">Uncharacterized protein</fullName>
    </submittedName>
</protein>
<reference evidence="1 2" key="1">
    <citation type="journal article" date="2019" name="Nat. Commun.">
        <title>The antimicrobial potential of Streptomyces from insect microbiomes.</title>
        <authorList>
            <person name="Chevrette M.G."/>
            <person name="Carlson C.M."/>
            <person name="Ortega H.E."/>
            <person name="Thomas C."/>
            <person name="Ananiev G.E."/>
            <person name="Barns K.J."/>
            <person name="Book A.J."/>
            <person name="Cagnazzo J."/>
            <person name="Carlos C."/>
            <person name="Flanigan W."/>
            <person name="Grubbs K.J."/>
            <person name="Horn H.A."/>
            <person name="Hoffmann F.M."/>
            <person name="Klassen J.L."/>
            <person name="Knack J.J."/>
            <person name="Lewin G.R."/>
            <person name="McDonald B.R."/>
            <person name="Muller L."/>
            <person name="Melo W.G.P."/>
            <person name="Pinto-Tomas A.A."/>
            <person name="Schmitz A."/>
            <person name="Wendt-Pienkowski E."/>
            <person name="Wildman S."/>
            <person name="Zhao M."/>
            <person name="Zhang F."/>
            <person name="Bugni T.S."/>
            <person name="Andes D.R."/>
            <person name="Pupo M.T."/>
            <person name="Currie C.R."/>
        </authorList>
    </citation>
    <scope>NUCLEOTIDE SEQUENCE [LARGE SCALE GENOMIC DNA]</scope>
    <source>
        <strain evidence="1 2">SID5840</strain>
    </source>
</reference>
<evidence type="ECO:0000313" key="1">
    <source>
        <dbReference type="EMBL" id="MYR33454.1"/>
    </source>
</evidence>
<dbReference type="EMBL" id="WWHY01000001">
    <property type="protein sequence ID" value="MYR33454.1"/>
    <property type="molecule type" value="Genomic_DNA"/>
</dbReference>
<name>A0A7K2IUF5_9ACTN</name>
<sequence length="51" mass="5527">MGGHRRAAAVLSLAGTVVPDAGEELWSHLAVHGPSYYAETRFELRIPLPKV</sequence>
<organism evidence="1 2">
    <name type="scientific">Nocardiopsis alba</name>
    <dbReference type="NCBI Taxonomy" id="53437"/>
    <lineage>
        <taxon>Bacteria</taxon>
        <taxon>Bacillati</taxon>
        <taxon>Actinomycetota</taxon>
        <taxon>Actinomycetes</taxon>
        <taxon>Streptosporangiales</taxon>
        <taxon>Nocardiopsidaceae</taxon>
        <taxon>Nocardiopsis</taxon>
    </lineage>
</organism>
<accession>A0A7K2IUF5</accession>